<evidence type="ECO:0000313" key="1">
    <source>
        <dbReference type="EMBL" id="MPN14741.1"/>
    </source>
</evidence>
<name>A0A645FK37_9ZZZZ</name>
<organism evidence="1">
    <name type="scientific">bioreactor metagenome</name>
    <dbReference type="NCBI Taxonomy" id="1076179"/>
    <lineage>
        <taxon>unclassified sequences</taxon>
        <taxon>metagenomes</taxon>
        <taxon>ecological metagenomes</taxon>
    </lineage>
</organism>
<dbReference type="EMBL" id="VSSQ01061405">
    <property type="protein sequence ID" value="MPN14741.1"/>
    <property type="molecule type" value="Genomic_DNA"/>
</dbReference>
<protein>
    <submittedName>
        <fullName evidence="1">Uncharacterized protein</fullName>
    </submittedName>
</protein>
<sequence>MAAFHLFVNEGDQFVQPVAAQAKQFLLPLQRLHFVVVRAVENLLHLFQRHLQFFKKQNLLQGFQCRVIIQPVARRRGLGRAQQPNLVIIMQHPHTDTRQV</sequence>
<proteinExistence type="predicted"/>
<gene>
    <name evidence="1" type="ORF">SDC9_162070</name>
</gene>
<dbReference type="AlphaFoldDB" id="A0A645FK37"/>
<accession>A0A645FK37</accession>
<comment type="caution">
    <text evidence="1">The sequence shown here is derived from an EMBL/GenBank/DDBJ whole genome shotgun (WGS) entry which is preliminary data.</text>
</comment>
<reference evidence="1" key="1">
    <citation type="submission" date="2019-08" db="EMBL/GenBank/DDBJ databases">
        <authorList>
            <person name="Kucharzyk K."/>
            <person name="Murdoch R.W."/>
            <person name="Higgins S."/>
            <person name="Loffler F."/>
        </authorList>
    </citation>
    <scope>NUCLEOTIDE SEQUENCE</scope>
</reference>